<dbReference type="InterPro" id="IPR049704">
    <property type="entry name" value="Aminotrans_3_PPA_site"/>
</dbReference>
<dbReference type="GO" id="GO:0030170">
    <property type="term" value="F:pyridoxal phosphate binding"/>
    <property type="evidence" value="ECO:0007669"/>
    <property type="project" value="InterPro"/>
</dbReference>
<gene>
    <name evidence="4" type="ORF">AMJ44_09840</name>
</gene>
<evidence type="ECO:0000256" key="2">
    <source>
        <dbReference type="ARBA" id="ARBA00022898"/>
    </source>
</evidence>
<dbReference type="EMBL" id="LIZX01000109">
    <property type="protein sequence ID" value="KPJ65592.1"/>
    <property type="molecule type" value="Genomic_DNA"/>
</dbReference>
<dbReference type="GO" id="GO:0008483">
    <property type="term" value="F:transaminase activity"/>
    <property type="evidence" value="ECO:0007669"/>
    <property type="project" value="InterPro"/>
</dbReference>
<evidence type="ECO:0008006" key="6">
    <source>
        <dbReference type="Google" id="ProtNLM"/>
    </source>
</evidence>
<dbReference type="Proteomes" id="UP000051861">
    <property type="component" value="Unassembled WGS sequence"/>
</dbReference>
<dbReference type="SUPFAM" id="SSF53383">
    <property type="entry name" value="PLP-dependent transferases"/>
    <property type="match status" value="1"/>
</dbReference>
<dbReference type="InterPro" id="IPR015421">
    <property type="entry name" value="PyrdxlP-dep_Trfase_major"/>
</dbReference>
<sequence length="466" mass="52458">MIKLDKERLYQDLKEKYIRKHKKSEAFFRQAKQRQVRGGSHNLRLNVPFPFYDVRCQGSRVTDVDGNSYVDFWQGHFANVLGHNPKFIREALHDYLQNGEGLVTGFPGQYQIQLAELITQQTGAERIRFTTSGTLASMYSIILSKAFTQRELVLKIKGGWHGAQPYVLKGITSLSGGQELMESAGLSQHIDSSIILTRFNDTDDLEEKFRLYGDRLACLIIEPFVGAGGFIFGHREYIKRARELTHQYGALLIFDEVVSGFRFHAGGLQSVYGINPDLSIFGKAIGGGMPVSAVAGREDVLMLCDSEAPLRSRVKFDGGTFSALPASMYAGTLYLKYLIDYADKIYIQIGQLGNKARNQIEQIFKNQGFNVLCTGLDAEVIPESSLVGVHFLHESADRITSPEQVWDTDKCDTEMREKILRLAMINEGFNIFHGYGGISYAHTDEEIQASLDAIDRIARFFLKFKK</sequence>
<evidence type="ECO:0000313" key="5">
    <source>
        <dbReference type="Proteomes" id="UP000051861"/>
    </source>
</evidence>
<accession>A0A0S7XT33</accession>
<protein>
    <recommendedName>
        <fullName evidence="6">Glutamate-1-semialdehyde 2,1-aminomutase</fullName>
    </recommendedName>
</protein>
<evidence type="ECO:0000313" key="4">
    <source>
        <dbReference type="EMBL" id="KPJ65592.1"/>
    </source>
</evidence>
<dbReference type="Gene3D" id="3.40.640.10">
    <property type="entry name" value="Type I PLP-dependent aspartate aminotransferase-like (Major domain)"/>
    <property type="match status" value="1"/>
</dbReference>
<dbReference type="PATRIC" id="fig|1703775.3.peg.493"/>
<name>A0A0S7XT33_UNCSA</name>
<keyword evidence="2 3" id="KW-0663">Pyridoxal phosphate</keyword>
<evidence type="ECO:0000256" key="1">
    <source>
        <dbReference type="ARBA" id="ARBA00001933"/>
    </source>
</evidence>
<dbReference type="AlphaFoldDB" id="A0A0S7XT33"/>
<dbReference type="InterPro" id="IPR005814">
    <property type="entry name" value="Aminotrans_3"/>
</dbReference>
<comment type="cofactor">
    <cofactor evidence="1">
        <name>pyridoxal 5'-phosphate</name>
        <dbReference type="ChEBI" id="CHEBI:597326"/>
    </cofactor>
</comment>
<dbReference type="InterPro" id="IPR015422">
    <property type="entry name" value="PyrdxlP-dep_Trfase_small"/>
</dbReference>
<dbReference type="PANTHER" id="PTHR43713">
    <property type="entry name" value="GLUTAMATE-1-SEMIALDEHYDE 2,1-AMINOMUTASE"/>
    <property type="match status" value="1"/>
</dbReference>
<dbReference type="Pfam" id="PF00202">
    <property type="entry name" value="Aminotran_3"/>
    <property type="match status" value="1"/>
</dbReference>
<evidence type="ECO:0000256" key="3">
    <source>
        <dbReference type="RuleBase" id="RU003560"/>
    </source>
</evidence>
<dbReference type="PANTHER" id="PTHR43713:SF3">
    <property type="entry name" value="GLUTAMATE-1-SEMIALDEHYDE 2,1-AMINOMUTASE 1, CHLOROPLASTIC-RELATED"/>
    <property type="match status" value="1"/>
</dbReference>
<dbReference type="InterPro" id="IPR015424">
    <property type="entry name" value="PyrdxlP-dep_Trfase"/>
</dbReference>
<proteinExistence type="inferred from homology"/>
<reference evidence="4 5" key="1">
    <citation type="journal article" date="2015" name="Microbiome">
        <title>Genomic resolution of linkages in carbon, nitrogen, and sulfur cycling among widespread estuary sediment bacteria.</title>
        <authorList>
            <person name="Baker B.J."/>
            <person name="Lazar C.S."/>
            <person name="Teske A.P."/>
            <person name="Dick G.J."/>
        </authorList>
    </citation>
    <scope>NUCLEOTIDE SEQUENCE [LARGE SCALE GENOMIC DNA]</scope>
    <source>
        <strain evidence="4">DG_54_3</strain>
    </source>
</reference>
<comment type="caution">
    <text evidence="4">The sequence shown here is derived from an EMBL/GenBank/DDBJ whole genome shotgun (WGS) entry which is preliminary data.</text>
</comment>
<dbReference type="PROSITE" id="PS00600">
    <property type="entry name" value="AA_TRANSFER_CLASS_3"/>
    <property type="match status" value="1"/>
</dbReference>
<comment type="similarity">
    <text evidence="3">Belongs to the class-III pyridoxal-phosphate-dependent aminotransferase family.</text>
</comment>
<organism evidence="4 5">
    <name type="scientific">candidate division WOR-1 bacterium DG_54_3</name>
    <dbReference type="NCBI Taxonomy" id="1703775"/>
    <lineage>
        <taxon>Bacteria</taxon>
        <taxon>Bacillati</taxon>
        <taxon>Saganbacteria</taxon>
    </lineage>
</organism>
<dbReference type="Gene3D" id="3.90.1150.10">
    <property type="entry name" value="Aspartate Aminotransferase, domain 1"/>
    <property type="match status" value="1"/>
</dbReference>